<reference evidence="11 12" key="1">
    <citation type="submission" date="2018-06" db="EMBL/GenBank/DDBJ databases">
        <title>Noncontiguous genome sequence of Ruminococcaceae bacterium ASD2818.</title>
        <authorList>
            <person name="Chaplin A.V."/>
            <person name="Sokolova S.R."/>
            <person name="Kochetkova T.O."/>
            <person name="Goltsov A.Y."/>
            <person name="Trofimov D.Y."/>
            <person name="Efimov B.A."/>
        </authorList>
    </citation>
    <scope>NUCLEOTIDE SEQUENCE [LARGE SCALE GENOMIC DNA]</scope>
    <source>
        <strain evidence="11 12">ASD2818</strain>
    </source>
</reference>
<comment type="cofactor">
    <cofactor evidence="1">
        <name>Zn(2+)</name>
        <dbReference type="ChEBI" id="CHEBI:29105"/>
    </cofactor>
</comment>
<comment type="caution">
    <text evidence="11">The sequence shown here is derived from an EMBL/GenBank/DDBJ whole genome shotgun (WGS) entry which is preliminary data.</text>
</comment>
<sequence>MAVDERLIEQIVKQVIELKKETAAAAPKTACAAAPAPASQASKDDFPLIPVGVSARHIHLSRKDMDTLFGPGSELTPMKELMGGQFAAKEQVTLIGPSLRPIEKVRVLGPLRKQTQVEISATDTFVLKVHPPVRPSGDIEGTPGLTIVGPKGVVKLEKGCIIANRHIHMSPADAARFGVKDGEYVNVLAEGERRTMMYGVQIRVDPSFTLEMHIDTDDANAIGFKEKVVTLLKREDCPR</sequence>
<keyword evidence="6" id="KW-0479">Metal-binding</keyword>
<dbReference type="GO" id="GO:0051144">
    <property type="term" value="P:1,2-propanediol catabolic process"/>
    <property type="evidence" value="ECO:0007669"/>
    <property type="project" value="UniProtKB-UniPathway"/>
</dbReference>
<dbReference type="PANTHER" id="PTHR39453:SF1">
    <property type="entry name" value="PHOSPHATE PROPANOYLTRANSFERASE"/>
    <property type="match status" value="1"/>
</dbReference>
<keyword evidence="7" id="KW-0862">Zinc</keyword>
<dbReference type="GO" id="GO:0016747">
    <property type="term" value="F:acyltransferase activity, transferring groups other than amino-acyl groups"/>
    <property type="evidence" value="ECO:0007669"/>
    <property type="project" value="InterPro"/>
</dbReference>
<dbReference type="GO" id="GO:0046872">
    <property type="term" value="F:metal ion binding"/>
    <property type="evidence" value="ECO:0007669"/>
    <property type="project" value="UniProtKB-KW"/>
</dbReference>
<comment type="similarity">
    <text evidence="2 10">Belongs to the PduL family.</text>
</comment>
<dbReference type="EC" id="2.3.1.222" evidence="3 10"/>
<keyword evidence="5 10" id="KW-0808">Transferase</keyword>
<dbReference type="Pfam" id="PF06130">
    <property type="entry name" value="PTAC"/>
    <property type="match status" value="1"/>
</dbReference>
<dbReference type="RefSeq" id="WP_112331597.1">
    <property type="nucleotide sequence ID" value="NZ_JADPHD010000001.1"/>
</dbReference>
<dbReference type="AlphaFoldDB" id="A0A328UJN7"/>
<proteinExistence type="inferred from homology"/>
<evidence type="ECO:0000256" key="8">
    <source>
        <dbReference type="ARBA" id="ARBA00023315"/>
    </source>
</evidence>
<keyword evidence="12" id="KW-1185">Reference proteome</keyword>
<comment type="catalytic activity">
    <reaction evidence="9 10">
        <text>propanoyl-CoA + phosphate = propanoyl phosphate + CoA</text>
        <dbReference type="Rhea" id="RHEA:28046"/>
        <dbReference type="ChEBI" id="CHEBI:43474"/>
        <dbReference type="ChEBI" id="CHEBI:57287"/>
        <dbReference type="ChEBI" id="CHEBI:57392"/>
        <dbReference type="ChEBI" id="CHEBI:58933"/>
        <dbReference type="EC" id="2.3.1.222"/>
    </reaction>
</comment>
<protein>
    <recommendedName>
        <fullName evidence="4 10">Phosphate propanoyltransferase</fullName>
        <ecNumber evidence="3 10">2.3.1.222</ecNumber>
    </recommendedName>
</protein>
<evidence type="ECO:0000256" key="10">
    <source>
        <dbReference type="PIRNR" id="PIRNR010130"/>
    </source>
</evidence>
<evidence type="ECO:0000256" key="3">
    <source>
        <dbReference type="ARBA" id="ARBA00012206"/>
    </source>
</evidence>
<evidence type="ECO:0000256" key="7">
    <source>
        <dbReference type="ARBA" id="ARBA00022833"/>
    </source>
</evidence>
<organism evidence="11 12">
    <name type="scientific">Hydrogeniiclostridium mannosilyticum</name>
    <dbReference type="NCBI Taxonomy" id="2764322"/>
    <lineage>
        <taxon>Bacteria</taxon>
        <taxon>Bacillati</taxon>
        <taxon>Bacillota</taxon>
        <taxon>Clostridia</taxon>
        <taxon>Eubacteriales</taxon>
        <taxon>Acutalibacteraceae</taxon>
        <taxon>Hydrogeniiclostridium</taxon>
    </lineage>
</organism>
<dbReference type="UniPathway" id="UPA00621"/>
<evidence type="ECO:0000313" key="12">
    <source>
        <dbReference type="Proteomes" id="UP000249377"/>
    </source>
</evidence>
<name>A0A328UJN7_9FIRM</name>
<comment type="pathway">
    <text evidence="10">Polyol metabolism; 1,2-propanediol degradation.</text>
</comment>
<evidence type="ECO:0000256" key="9">
    <source>
        <dbReference type="ARBA" id="ARBA00047589"/>
    </source>
</evidence>
<evidence type="ECO:0000256" key="2">
    <source>
        <dbReference type="ARBA" id="ARBA00007342"/>
    </source>
</evidence>
<dbReference type="EMBL" id="QLYR01000001">
    <property type="protein sequence ID" value="RAQ30400.1"/>
    <property type="molecule type" value="Genomic_DNA"/>
</dbReference>
<dbReference type="InterPro" id="IPR008300">
    <property type="entry name" value="PTAC"/>
</dbReference>
<evidence type="ECO:0000256" key="5">
    <source>
        <dbReference type="ARBA" id="ARBA00022679"/>
    </source>
</evidence>
<evidence type="ECO:0000256" key="4">
    <source>
        <dbReference type="ARBA" id="ARBA00020837"/>
    </source>
</evidence>
<comment type="function">
    <text evidence="10">Involved in 1,2-propanediol (1,2-PD) degradation by catalyzing the conversion of propanoyl-CoA to propanoyl-phosphate.</text>
</comment>
<dbReference type="NCBIfam" id="NF011652">
    <property type="entry name" value="PRK15070.1"/>
    <property type="match status" value="1"/>
</dbReference>
<dbReference type="PANTHER" id="PTHR39453">
    <property type="entry name" value="PHOSPHATE PROPANOYLTRANSFERASE"/>
    <property type="match status" value="1"/>
</dbReference>
<accession>A0A328UJN7</accession>
<dbReference type="PIRSF" id="PIRSF010130">
    <property type="entry name" value="PduL"/>
    <property type="match status" value="1"/>
</dbReference>
<evidence type="ECO:0000256" key="1">
    <source>
        <dbReference type="ARBA" id="ARBA00001947"/>
    </source>
</evidence>
<gene>
    <name evidence="11" type="ORF">DPQ25_02525</name>
</gene>
<evidence type="ECO:0000313" key="11">
    <source>
        <dbReference type="EMBL" id="RAQ30400.1"/>
    </source>
</evidence>
<evidence type="ECO:0000256" key="6">
    <source>
        <dbReference type="ARBA" id="ARBA00022723"/>
    </source>
</evidence>
<keyword evidence="8 10" id="KW-0012">Acyltransferase</keyword>
<dbReference type="Proteomes" id="UP000249377">
    <property type="component" value="Unassembled WGS sequence"/>
</dbReference>